<sequence>MCSRAAGPSLLSLHKREGRAFSKRYRNKCNSVNRQNDVQAGAGIANIGHRRPLSICDGCELLSDARARWVQSGPLAACARLKLLTFSRFTAPSPAPPFLFKYKFELV</sequence>
<dbReference type="Proteomes" id="UP000299102">
    <property type="component" value="Unassembled WGS sequence"/>
</dbReference>
<comment type="caution">
    <text evidence="1">The sequence shown here is derived from an EMBL/GenBank/DDBJ whole genome shotgun (WGS) entry which is preliminary data.</text>
</comment>
<evidence type="ECO:0000313" key="2">
    <source>
        <dbReference type="Proteomes" id="UP000299102"/>
    </source>
</evidence>
<dbReference type="EMBL" id="BGZK01000545">
    <property type="protein sequence ID" value="GBP49473.1"/>
    <property type="molecule type" value="Genomic_DNA"/>
</dbReference>
<evidence type="ECO:0000313" key="1">
    <source>
        <dbReference type="EMBL" id="GBP49473.1"/>
    </source>
</evidence>
<proteinExistence type="predicted"/>
<keyword evidence="2" id="KW-1185">Reference proteome</keyword>
<accession>A0A4C1WEI3</accession>
<dbReference type="AlphaFoldDB" id="A0A4C1WEI3"/>
<organism evidence="1 2">
    <name type="scientific">Eumeta variegata</name>
    <name type="common">Bagworm moth</name>
    <name type="synonym">Eumeta japonica</name>
    <dbReference type="NCBI Taxonomy" id="151549"/>
    <lineage>
        <taxon>Eukaryota</taxon>
        <taxon>Metazoa</taxon>
        <taxon>Ecdysozoa</taxon>
        <taxon>Arthropoda</taxon>
        <taxon>Hexapoda</taxon>
        <taxon>Insecta</taxon>
        <taxon>Pterygota</taxon>
        <taxon>Neoptera</taxon>
        <taxon>Endopterygota</taxon>
        <taxon>Lepidoptera</taxon>
        <taxon>Glossata</taxon>
        <taxon>Ditrysia</taxon>
        <taxon>Tineoidea</taxon>
        <taxon>Psychidae</taxon>
        <taxon>Oiketicinae</taxon>
        <taxon>Eumeta</taxon>
    </lineage>
</organism>
<reference evidence="1 2" key="1">
    <citation type="journal article" date="2019" name="Commun. Biol.">
        <title>The bagworm genome reveals a unique fibroin gene that provides high tensile strength.</title>
        <authorList>
            <person name="Kono N."/>
            <person name="Nakamura H."/>
            <person name="Ohtoshi R."/>
            <person name="Tomita M."/>
            <person name="Numata K."/>
            <person name="Arakawa K."/>
        </authorList>
    </citation>
    <scope>NUCLEOTIDE SEQUENCE [LARGE SCALE GENOMIC DNA]</scope>
</reference>
<protein>
    <submittedName>
        <fullName evidence="1">Uncharacterized protein</fullName>
    </submittedName>
</protein>
<gene>
    <name evidence="1" type="ORF">EVAR_25687_1</name>
</gene>
<name>A0A4C1WEI3_EUMVA</name>